<name>A0A6A4X2S3_AMPAM</name>
<feature type="domain" description="Gamma-butyrobetaine hydroxylase-like N-terminal" evidence="11">
    <location>
        <begin position="10"/>
        <end position="82"/>
    </location>
</feature>
<comment type="pathway">
    <text evidence="3">Amine and polyamine biosynthesis; carnitine biosynthesis.</text>
</comment>
<dbReference type="Pfam" id="PF02668">
    <property type="entry name" value="TauD"/>
    <property type="match status" value="1"/>
</dbReference>
<gene>
    <name evidence="12" type="primary">Bbox1_1</name>
    <name evidence="12" type="ORF">FJT64_019628</name>
</gene>
<evidence type="ECO:0000256" key="1">
    <source>
        <dbReference type="ARBA" id="ARBA00001954"/>
    </source>
</evidence>
<evidence type="ECO:0000313" key="12">
    <source>
        <dbReference type="EMBL" id="KAF0309218.1"/>
    </source>
</evidence>
<comment type="cofactor">
    <cofactor evidence="2">
        <name>L-ascorbate</name>
        <dbReference type="ChEBI" id="CHEBI:38290"/>
    </cofactor>
</comment>
<dbReference type="AlphaFoldDB" id="A0A6A4X2S3"/>
<evidence type="ECO:0000256" key="7">
    <source>
        <dbReference type="ARBA" id="ARBA00022964"/>
    </source>
</evidence>
<dbReference type="GO" id="GO:0005739">
    <property type="term" value="C:mitochondrion"/>
    <property type="evidence" value="ECO:0007669"/>
    <property type="project" value="TreeGrafter"/>
</dbReference>
<comment type="cofactor">
    <cofactor evidence="1">
        <name>Fe(2+)</name>
        <dbReference type="ChEBI" id="CHEBI:29033"/>
    </cofactor>
</comment>
<evidence type="ECO:0000256" key="4">
    <source>
        <dbReference type="ARBA" id="ARBA00008654"/>
    </source>
</evidence>
<evidence type="ECO:0000256" key="5">
    <source>
        <dbReference type="ARBA" id="ARBA00022723"/>
    </source>
</evidence>
<evidence type="ECO:0000256" key="2">
    <source>
        <dbReference type="ARBA" id="ARBA00001961"/>
    </source>
</evidence>
<feature type="domain" description="TauD/TfdA-like" evidence="10">
    <location>
        <begin position="165"/>
        <end position="422"/>
    </location>
</feature>
<keyword evidence="5" id="KW-0479">Metal-binding</keyword>
<dbReference type="OrthoDB" id="406634at2759"/>
<keyword evidence="13" id="KW-1185">Reference proteome</keyword>
<dbReference type="Gene3D" id="3.60.130.10">
    <property type="entry name" value="Clavaminate synthase-like"/>
    <property type="match status" value="1"/>
</dbReference>
<dbReference type="PANTHER" id="PTHR10696">
    <property type="entry name" value="GAMMA-BUTYROBETAINE HYDROXYLASE-RELATED"/>
    <property type="match status" value="1"/>
</dbReference>
<dbReference type="SUPFAM" id="SSF51197">
    <property type="entry name" value="Clavaminate synthase-like"/>
    <property type="match status" value="1"/>
</dbReference>
<dbReference type="GO" id="GO:0016706">
    <property type="term" value="F:2-oxoglutarate-dependent dioxygenase activity"/>
    <property type="evidence" value="ECO:0007669"/>
    <property type="project" value="UniProtKB-ARBA"/>
</dbReference>
<dbReference type="Gene3D" id="3.30.2020.30">
    <property type="match status" value="1"/>
</dbReference>
<keyword evidence="9" id="KW-0408">Iron</keyword>
<dbReference type="InterPro" id="IPR038492">
    <property type="entry name" value="GBBH-like_N_sf"/>
</dbReference>
<comment type="caution">
    <text evidence="12">The sequence shown here is derived from an EMBL/GenBank/DDBJ whole genome shotgun (WGS) entry which is preliminary data.</text>
</comment>
<dbReference type="FunFam" id="3.30.2020.30:FF:000002">
    <property type="entry name" value="Putative gamma-butyrobetaine dioxygenase"/>
    <property type="match status" value="1"/>
</dbReference>
<evidence type="ECO:0000313" key="13">
    <source>
        <dbReference type="Proteomes" id="UP000440578"/>
    </source>
</evidence>
<dbReference type="Pfam" id="PF06155">
    <property type="entry name" value="GBBH-like_N"/>
    <property type="match status" value="1"/>
</dbReference>
<dbReference type="InterPro" id="IPR010376">
    <property type="entry name" value="GBBH-like_N"/>
</dbReference>
<dbReference type="InterPro" id="IPR050411">
    <property type="entry name" value="AlphaKG_dependent_hydroxylases"/>
</dbReference>
<dbReference type="UniPathway" id="UPA00118"/>
<keyword evidence="7 12" id="KW-0223">Dioxygenase</keyword>
<dbReference type="Proteomes" id="UP000440578">
    <property type="component" value="Unassembled WGS sequence"/>
</dbReference>
<keyword evidence="6" id="KW-0124">Carnitine biosynthesis</keyword>
<evidence type="ECO:0000259" key="10">
    <source>
        <dbReference type="Pfam" id="PF02668"/>
    </source>
</evidence>
<reference evidence="12 13" key="1">
    <citation type="submission" date="2019-07" db="EMBL/GenBank/DDBJ databases">
        <title>Draft genome assembly of a fouling barnacle, Amphibalanus amphitrite (Darwin, 1854): The first reference genome for Thecostraca.</title>
        <authorList>
            <person name="Kim W."/>
        </authorList>
    </citation>
    <scope>NUCLEOTIDE SEQUENCE [LARGE SCALE GENOMIC DNA]</scope>
    <source>
        <strain evidence="12">SNU_AA5</strain>
        <tissue evidence="12">Soma without cirri and trophi</tissue>
    </source>
</reference>
<dbReference type="PANTHER" id="PTHR10696:SF33">
    <property type="entry name" value="GAMMA-BUTYROBETAINE DIOXYGENASE"/>
    <property type="match status" value="1"/>
</dbReference>
<sequence>MASEASIVSGSRRLLVRWADGGQSEYPAVWLRDNCHCSKCYTAGSIHVRTLLMEHLDVDCTLTKAELATDSQSISVSWSDGQVRPNSPLPQLSSDTDYVSVTRTDDHAPLTCFTSPQLSTDAQSISVSWSDGCSCSFPADWLRQRAFEPGPQRQRAALHRPDTVTWGAEMAQSLPRLPYELVMSKDAAMLEALLNLERYGLVLLEGAPKRPGAVRAFCEKVAFMRTSHFGDEFTVRVKVDPNSIAYTGNNIEIHTDSCYYDYMPGIQLLHFIVQYEGKGGETQLADGAKVCEDLRREDPQAFQTLATVPVDFKNVTKSDNGQAHFKLLKAPVITTDSEGALQCLRFTTSQRDSYFSVPLDQVEPWYKAKKKLLNMLYDEKYIIKRKMNEGDMIVFDNVRLVHGREPLYESEKVGERHLEGGYIDWDEARSRRRVLQERLAGNPSGYGF</sequence>
<dbReference type="InterPro" id="IPR042098">
    <property type="entry name" value="TauD-like_sf"/>
</dbReference>
<comment type="similarity">
    <text evidence="4">Belongs to the gamma-BBH/TMLD family.</text>
</comment>
<dbReference type="GO" id="GO:0045329">
    <property type="term" value="P:carnitine biosynthetic process"/>
    <property type="evidence" value="ECO:0007669"/>
    <property type="project" value="UniProtKB-UniPathway"/>
</dbReference>
<evidence type="ECO:0000256" key="3">
    <source>
        <dbReference type="ARBA" id="ARBA00005022"/>
    </source>
</evidence>
<proteinExistence type="inferred from homology"/>
<protein>
    <submittedName>
        <fullName evidence="12">Gamma-butyrobetaine dioxygenase</fullName>
    </submittedName>
</protein>
<dbReference type="InterPro" id="IPR003819">
    <property type="entry name" value="TauD/TfdA-like"/>
</dbReference>
<dbReference type="EMBL" id="VIIS01000423">
    <property type="protein sequence ID" value="KAF0309218.1"/>
    <property type="molecule type" value="Genomic_DNA"/>
</dbReference>
<evidence type="ECO:0000256" key="8">
    <source>
        <dbReference type="ARBA" id="ARBA00023002"/>
    </source>
</evidence>
<organism evidence="12 13">
    <name type="scientific">Amphibalanus amphitrite</name>
    <name type="common">Striped barnacle</name>
    <name type="synonym">Balanus amphitrite</name>
    <dbReference type="NCBI Taxonomy" id="1232801"/>
    <lineage>
        <taxon>Eukaryota</taxon>
        <taxon>Metazoa</taxon>
        <taxon>Ecdysozoa</taxon>
        <taxon>Arthropoda</taxon>
        <taxon>Crustacea</taxon>
        <taxon>Multicrustacea</taxon>
        <taxon>Cirripedia</taxon>
        <taxon>Thoracica</taxon>
        <taxon>Thoracicalcarea</taxon>
        <taxon>Balanomorpha</taxon>
        <taxon>Balanoidea</taxon>
        <taxon>Balanidae</taxon>
        <taxon>Amphibalaninae</taxon>
        <taxon>Amphibalanus</taxon>
    </lineage>
</organism>
<dbReference type="CDD" id="cd00250">
    <property type="entry name" value="CAS_like"/>
    <property type="match status" value="1"/>
</dbReference>
<dbReference type="GO" id="GO:0046872">
    <property type="term" value="F:metal ion binding"/>
    <property type="evidence" value="ECO:0007669"/>
    <property type="project" value="UniProtKB-KW"/>
</dbReference>
<dbReference type="FunFam" id="3.60.130.10:FF:000001">
    <property type="entry name" value="Trimethyllysine dioxygenase, mitochondrial"/>
    <property type="match status" value="1"/>
</dbReference>
<evidence type="ECO:0000259" key="11">
    <source>
        <dbReference type="Pfam" id="PF06155"/>
    </source>
</evidence>
<evidence type="ECO:0000256" key="6">
    <source>
        <dbReference type="ARBA" id="ARBA00022873"/>
    </source>
</evidence>
<keyword evidence="8" id="KW-0560">Oxidoreductase</keyword>
<accession>A0A6A4X2S3</accession>
<evidence type="ECO:0000256" key="9">
    <source>
        <dbReference type="ARBA" id="ARBA00023004"/>
    </source>
</evidence>